<feature type="domain" description="HD/PDEase" evidence="1">
    <location>
        <begin position="55"/>
        <end position="183"/>
    </location>
</feature>
<accession>A0A139IUW6</accession>
<dbReference type="PANTHER" id="PTHR33594:SF1">
    <property type="entry name" value="HD_PDEASE DOMAIN-CONTAINING PROTEIN"/>
    <property type="match status" value="1"/>
</dbReference>
<keyword evidence="3" id="KW-1185">Reference proteome</keyword>
<dbReference type="SUPFAM" id="SSF109604">
    <property type="entry name" value="HD-domain/PDEase-like"/>
    <property type="match status" value="1"/>
</dbReference>
<gene>
    <name evidence="2" type="ORF">AC579_2274</name>
</gene>
<sequence>MIMYTPTIVISTTSRNSPNMATDTSTNGTTQNEFESTELYKNVYSYVEKYMSRYDASHDFNHILRVLALSKHILAEELQANPVKQLRKDAVLLGALLHDVGDKKYTQPGENAEQLVSDLLTKNGCSPMFVAKIAMIVENVSYSNETKRPQLVKAIIGSHPELAIVQDADRLDAIGAVGIGRVFAFGAIKGADRGLQGSIDHFDDKLLKLESMMKTETGRRLARERTERLKHFKEWWEEENQVLAQ</sequence>
<dbReference type="InterPro" id="IPR006674">
    <property type="entry name" value="HD_domain"/>
</dbReference>
<proteinExistence type="predicted"/>
<dbReference type="AlphaFoldDB" id="A0A139IUW6"/>
<dbReference type="PANTHER" id="PTHR33594">
    <property type="entry name" value="SUPERFAMILY HYDROLASE, PUTATIVE (AFU_ORTHOLOGUE AFUA_1G03035)-RELATED"/>
    <property type="match status" value="1"/>
</dbReference>
<organism evidence="2 3">
    <name type="scientific">Pseudocercospora musae</name>
    <dbReference type="NCBI Taxonomy" id="113226"/>
    <lineage>
        <taxon>Eukaryota</taxon>
        <taxon>Fungi</taxon>
        <taxon>Dikarya</taxon>
        <taxon>Ascomycota</taxon>
        <taxon>Pezizomycotina</taxon>
        <taxon>Dothideomycetes</taxon>
        <taxon>Dothideomycetidae</taxon>
        <taxon>Mycosphaerellales</taxon>
        <taxon>Mycosphaerellaceae</taxon>
        <taxon>Pseudocercospora</taxon>
    </lineage>
</organism>
<evidence type="ECO:0000313" key="2">
    <source>
        <dbReference type="EMBL" id="KXT18548.1"/>
    </source>
</evidence>
<dbReference type="EMBL" id="LFZO01000006">
    <property type="protein sequence ID" value="KXT18548.1"/>
    <property type="molecule type" value="Genomic_DNA"/>
</dbReference>
<evidence type="ECO:0000313" key="3">
    <source>
        <dbReference type="Proteomes" id="UP000073492"/>
    </source>
</evidence>
<reference evidence="2 3" key="1">
    <citation type="submission" date="2015-07" db="EMBL/GenBank/DDBJ databases">
        <title>Comparative genomics of the Sigatoka disease complex on banana suggests a link between parallel evolutionary changes in Pseudocercospora fijiensis and Pseudocercospora eumusae and increased virulence on the banana host.</title>
        <authorList>
            <person name="Chang T.-C."/>
            <person name="Salvucci A."/>
            <person name="Crous P.W."/>
            <person name="Stergiopoulos I."/>
        </authorList>
    </citation>
    <scope>NUCLEOTIDE SEQUENCE [LARGE SCALE GENOMIC DNA]</scope>
    <source>
        <strain evidence="2 3">CBS 116634</strain>
    </source>
</reference>
<comment type="caution">
    <text evidence="2">The sequence shown here is derived from an EMBL/GenBank/DDBJ whole genome shotgun (WGS) entry which is preliminary data.</text>
</comment>
<dbReference type="OrthoDB" id="16547at2759"/>
<dbReference type="SMART" id="SM00471">
    <property type="entry name" value="HDc"/>
    <property type="match status" value="1"/>
</dbReference>
<evidence type="ECO:0000259" key="1">
    <source>
        <dbReference type="SMART" id="SM00471"/>
    </source>
</evidence>
<name>A0A139IUW6_9PEZI</name>
<dbReference type="Pfam" id="PF01966">
    <property type="entry name" value="HD"/>
    <property type="match status" value="1"/>
</dbReference>
<dbReference type="Proteomes" id="UP000073492">
    <property type="component" value="Unassembled WGS sequence"/>
</dbReference>
<dbReference type="CDD" id="cd00077">
    <property type="entry name" value="HDc"/>
    <property type="match status" value="1"/>
</dbReference>
<dbReference type="InterPro" id="IPR003607">
    <property type="entry name" value="HD/PDEase_dom"/>
</dbReference>
<protein>
    <recommendedName>
        <fullName evidence="1">HD/PDEase domain-containing protein</fullName>
    </recommendedName>
</protein>
<dbReference type="STRING" id="113226.A0A139IUW6"/>
<dbReference type="Gene3D" id="1.10.3210.50">
    <property type="match status" value="1"/>
</dbReference>